<evidence type="ECO:0000313" key="3">
    <source>
        <dbReference type="Proteomes" id="UP000782610"/>
    </source>
</evidence>
<feature type="coiled-coil region" evidence="1">
    <location>
        <begin position="1"/>
        <end position="28"/>
    </location>
</feature>
<dbReference type="AlphaFoldDB" id="A0A933L5Z0"/>
<sequence>MKILEEQRDALLQEMEALRNKIAGLEMAMSLISSDGAPATQGGRASRGSVKGAVLDLLRQSGTTGLTAQGTVDIAQARGIKLDLGSVRSLLSRFKREELAVFDGERYKLKQFAHATERPQPPQFVAVK</sequence>
<gene>
    <name evidence="2" type="ORF">HY834_18575</name>
</gene>
<accession>A0A933L5Z0</accession>
<evidence type="ECO:0000313" key="2">
    <source>
        <dbReference type="EMBL" id="MBI4923747.1"/>
    </source>
</evidence>
<protein>
    <submittedName>
        <fullName evidence="2">Uncharacterized protein</fullName>
    </submittedName>
</protein>
<keyword evidence="1" id="KW-0175">Coiled coil</keyword>
<dbReference type="Proteomes" id="UP000782610">
    <property type="component" value="Unassembled WGS sequence"/>
</dbReference>
<comment type="caution">
    <text evidence="2">The sequence shown here is derived from an EMBL/GenBank/DDBJ whole genome shotgun (WGS) entry which is preliminary data.</text>
</comment>
<reference evidence="2" key="1">
    <citation type="submission" date="2020-07" db="EMBL/GenBank/DDBJ databases">
        <title>Huge and variable diversity of episymbiotic CPR bacteria and DPANN archaea in groundwater ecosystems.</title>
        <authorList>
            <person name="He C.Y."/>
            <person name="Keren R."/>
            <person name="Whittaker M."/>
            <person name="Farag I.F."/>
            <person name="Doudna J."/>
            <person name="Cate J.H.D."/>
            <person name="Banfield J.F."/>
        </authorList>
    </citation>
    <scope>NUCLEOTIDE SEQUENCE</scope>
    <source>
        <strain evidence="2">NC_groundwater_1586_Pr3_B-0.1um_66_15</strain>
    </source>
</reference>
<evidence type="ECO:0000256" key="1">
    <source>
        <dbReference type="SAM" id="Coils"/>
    </source>
</evidence>
<proteinExistence type="predicted"/>
<dbReference type="EMBL" id="JACRAF010000061">
    <property type="protein sequence ID" value="MBI4923747.1"/>
    <property type="molecule type" value="Genomic_DNA"/>
</dbReference>
<organism evidence="2 3">
    <name type="scientific">Devosia nanyangense</name>
    <dbReference type="NCBI Taxonomy" id="1228055"/>
    <lineage>
        <taxon>Bacteria</taxon>
        <taxon>Pseudomonadati</taxon>
        <taxon>Pseudomonadota</taxon>
        <taxon>Alphaproteobacteria</taxon>
        <taxon>Hyphomicrobiales</taxon>
        <taxon>Devosiaceae</taxon>
        <taxon>Devosia</taxon>
    </lineage>
</organism>
<name>A0A933L5Z0_9HYPH</name>